<evidence type="ECO:0000256" key="2">
    <source>
        <dbReference type="SAM" id="MobiDB-lite"/>
    </source>
</evidence>
<name>A0ABD3M3A5_9STRA</name>
<dbReference type="SMART" id="SM00698">
    <property type="entry name" value="MORN"/>
    <property type="match status" value="20"/>
</dbReference>
<dbReference type="PANTHER" id="PTHR23084">
    <property type="entry name" value="PHOSPHATIDYLINOSITOL-4-PHOSPHATE 5-KINASE RELATED"/>
    <property type="match status" value="1"/>
</dbReference>
<dbReference type="EMBL" id="JALLBG020000229">
    <property type="protein sequence ID" value="KAL3758479.1"/>
    <property type="molecule type" value="Genomic_DNA"/>
</dbReference>
<reference evidence="3 4" key="1">
    <citation type="submission" date="2024-10" db="EMBL/GenBank/DDBJ databases">
        <title>Updated reference genomes for cyclostephanoid diatoms.</title>
        <authorList>
            <person name="Roberts W.R."/>
            <person name="Alverson A.J."/>
        </authorList>
    </citation>
    <scope>NUCLEOTIDE SEQUENCE [LARGE SCALE GENOMIC DNA]</scope>
    <source>
        <strain evidence="3 4">AJA232-27</strain>
    </source>
</reference>
<dbReference type="InterPro" id="IPR003409">
    <property type="entry name" value="MORN"/>
</dbReference>
<keyword evidence="1" id="KW-0677">Repeat</keyword>
<comment type="caution">
    <text evidence="3">The sequence shown here is derived from an EMBL/GenBank/DDBJ whole genome shotgun (WGS) entry which is preliminary data.</text>
</comment>
<protein>
    <submittedName>
        <fullName evidence="3">Uncharacterized protein</fullName>
    </submittedName>
</protein>
<keyword evidence="4" id="KW-1185">Reference proteome</keyword>
<dbReference type="Pfam" id="PF02493">
    <property type="entry name" value="MORN"/>
    <property type="match status" value="20"/>
</dbReference>
<feature type="region of interest" description="Disordered" evidence="2">
    <location>
        <begin position="199"/>
        <end position="242"/>
    </location>
</feature>
<evidence type="ECO:0000256" key="1">
    <source>
        <dbReference type="ARBA" id="ARBA00022737"/>
    </source>
</evidence>
<organism evidence="3 4">
    <name type="scientific">Discostella pseudostelligera</name>
    <dbReference type="NCBI Taxonomy" id="259834"/>
    <lineage>
        <taxon>Eukaryota</taxon>
        <taxon>Sar</taxon>
        <taxon>Stramenopiles</taxon>
        <taxon>Ochrophyta</taxon>
        <taxon>Bacillariophyta</taxon>
        <taxon>Coscinodiscophyceae</taxon>
        <taxon>Thalassiosirophycidae</taxon>
        <taxon>Stephanodiscales</taxon>
        <taxon>Stephanodiscaceae</taxon>
        <taxon>Discostella</taxon>
    </lineage>
</organism>
<proteinExistence type="predicted"/>
<gene>
    <name evidence="3" type="ORF">ACHAWU_004322</name>
</gene>
<feature type="region of interest" description="Disordered" evidence="2">
    <location>
        <begin position="24"/>
        <end position="44"/>
    </location>
</feature>
<dbReference type="Gene3D" id="2.20.110.10">
    <property type="entry name" value="Histone H3 K4-specific methyltransferase SET7/9 N-terminal domain"/>
    <property type="match status" value="7"/>
</dbReference>
<dbReference type="PANTHER" id="PTHR23084:SF263">
    <property type="entry name" value="MORN REPEAT-CONTAINING PROTEIN 1"/>
    <property type="match status" value="1"/>
</dbReference>
<evidence type="ECO:0000313" key="3">
    <source>
        <dbReference type="EMBL" id="KAL3758479.1"/>
    </source>
</evidence>
<dbReference type="AlphaFoldDB" id="A0ABD3M3A5"/>
<feature type="compositionally biased region" description="Low complexity" evidence="2">
    <location>
        <begin position="199"/>
        <end position="237"/>
    </location>
</feature>
<dbReference type="SUPFAM" id="SSF82185">
    <property type="entry name" value="Histone H3 K4-specific methyltransferase SET7/9 N-terminal domain"/>
    <property type="match status" value="7"/>
</dbReference>
<sequence length="1227" mass="134233">MTSEETKAPSSAADGVGLSKIRTKRVIKDKDPSSADETVATISSSSVLPRFEDHGEYGFYEGDLIPAAAIEGGQQRIRQGHGTMYYDNGDTYTGEFVNNKFQGSMGVYRWVDGDVHSGAWLNGDRHGVGAYHNNTATDASRGTVEYSMFENGKAVGEGVTWNAARTVAHKLQDGEVMHEVTLALAKKFAKDTFGLEVPEPSSFATSEPEPTTTTLTASKPSTQSIQSASSESSKPKPTGLLGRLFSTRRVDADGTLHFKDMGVWGTYEGDVDENGNRIGQGKITYTDGTSYEGSFENDKYHGEKGIYCWSDGEEHEGSWKEGARDGIGQFRLADGSVDISVYEMNISKGEGLSFSADRKTAHMLMDGVKTMEVLIEEAETMLMEKFGMAVPEAVVRSEQQSNVGILKRMLSKGKKDANGKPMFKDHGEWGSYEGVIDENGKRQGKGKMTYTCGNYYDGEFVDDKFHGDNGIHHWADGDEYEGSWKNGERNGVGIFRSADGSVNYSTYEDGMHSGEGVSWSADRKSAHKMIDGAEKNGISLALAEKVAKEKFNLPVPPVSAPPTSTPLAVLPSPSNRVGILGRFFPKSKVDANGKLMFKDNGDWGTYEGDLDENGKRQGQGKMTYGSGLYYEGGFVNDAFHGDKGVYHWPDGEQYEGAWSEGERHGIGTFRASDGTEVYSKYDKGVAKGDGIWWSADRKSAFTLVDGEKKVELLVEEAEALAKEMFNLPIPEIYTPNPETVATSNTSKAADTTGNAAEQSKIERLWIVDNGDRGAYEGTLVDGLRNGKGKMTYDSGSSYEGDFLNGKFHGSGLFRWSDGAEYEGSWKEGLFHGVGIFRTPNVGVDYSHYVDGYATGVGVSWNAEFTKAYLTLDSLRMMETSLANARSLAATKFNLPDPSPKQGILSSIGRIFQRKKIGPDGKPLYKDHGDWGSYEGAVDENGHRTGHGKMIYESGAYYEGGFVDDKFHGDKGIYHWNDGAEYEGSWKNGERDGVGIFRSTDGTVNYSMYSEGSYIGDGVVWSADRQTANKMIDGVKKDPISLAMAEKMAKETFKLSVPEPSASVPAQSAVVSASTEGIGFLGKLFSRSKIDANGKPMFKDHGEWGSYEGTVDESGKRQGKGKITYESGNYYEGGFVDDKFHCDKGIYHWSDGEEYEGSWKEGERHGFGVFRSEDGSEVFSLYENGHHKGEGVKFSSGRKTASMLVDGEETIEISVEEAEKLLKEKFVM</sequence>
<dbReference type="Proteomes" id="UP001530293">
    <property type="component" value="Unassembled WGS sequence"/>
</dbReference>
<evidence type="ECO:0000313" key="4">
    <source>
        <dbReference type="Proteomes" id="UP001530293"/>
    </source>
</evidence>
<accession>A0ABD3M3A5</accession>